<dbReference type="PANTHER" id="PTHR12302:SF3">
    <property type="entry name" value="SERINE_THREONINE-PROTEIN KINASE 31"/>
    <property type="match status" value="1"/>
</dbReference>
<name>A0AAE0B5U5_9ROSI</name>
<proteinExistence type="predicted"/>
<evidence type="ECO:0000313" key="6">
    <source>
        <dbReference type="EMBL" id="KAK3229860.1"/>
    </source>
</evidence>
<evidence type="ECO:0000256" key="1">
    <source>
        <dbReference type="ARBA" id="ARBA00022722"/>
    </source>
</evidence>
<dbReference type="GO" id="GO:0003676">
    <property type="term" value="F:nucleic acid binding"/>
    <property type="evidence" value="ECO:0007669"/>
    <property type="project" value="InterPro"/>
</dbReference>
<dbReference type="InterPro" id="IPR016071">
    <property type="entry name" value="Staphylococal_nuclease_OB-fold"/>
</dbReference>
<sequence>MQTSFRFFNQNLFRSNKKILFFLFVFIMGNVIGFLYEQCCKPSTTADFGGGSIGPHGVSALAHDLFNFETNSQVPEGLSKHVVSSKKAQANWYRKLSEAWKQTKPPPKTPEEATRLVIQTLKRHQKKDVEGLLAFYGLSQPDVLVENSTGVHLPAGVKFEMQTLPVDVKAIPDGDTITVYVSTTDPREATCVPGDVQAAAVQRSQARAQRNYTKADALHQEIINSGYRMISLQNKEEVLARKYRIRLRGIDAPESSMPYGKEAKAELVKIVQGKCLRVLVYGEDRYQRCVGDIYCNGKFVQELMLKKGCAWHYTAYDQRQELAKWEQQARAKRIGLWASSNPEKPWEWRKNKRQGK</sequence>
<gene>
    <name evidence="6" type="ORF">Dsin_001741</name>
</gene>
<reference evidence="6" key="1">
    <citation type="journal article" date="2023" name="Plant J.">
        <title>Genome sequences and population genomics provide insights into the demographic history, inbreeding, and mutation load of two 'living fossil' tree species of Dipteronia.</title>
        <authorList>
            <person name="Feng Y."/>
            <person name="Comes H.P."/>
            <person name="Chen J."/>
            <person name="Zhu S."/>
            <person name="Lu R."/>
            <person name="Zhang X."/>
            <person name="Li P."/>
            <person name="Qiu J."/>
            <person name="Olsen K.M."/>
            <person name="Qiu Y."/>
        </authorList>
    </citation>
    <scope>NUCLEOTIDE SEQUENCE</scope>
    <source>
        <strain evidence="6">NBL</strain>
    </source>
</reference>
<dbReference type="PROSITE" id="PS01284">
    <property type="entry name" value="TNASE_2"/>
    <property type="match status" value="1"/>
</dbReference>
<keyword evidence="3" id="KW-0378">Hydrolase</keyword>
<feature type="domain" description="TNase-like" evidence="5">
    <location>
        <begin position="162"/>
        <end position="339"/>
    </location>
</feature>
<dbReference type="PROSITE" id="PS50830">
    <property type="entry name" value="TNASE_3"/>
    <property type="match status" value="1"/>
</dbReference>
<dbReference type="EMBL" id="JANJYJ010000001">
    <property type="protein sequence ID" value="KAK3229860.1"/>
    <property type="molecule type" value="Genomic_DNA"/>
</dbReference>
<evidence type="ECO:0000256" key="2">
    <source>
        <dbReference type="ARBA" id="ARBA00022759"/>
    </source>
</evidence>
<dbReference type="InterPro" id="IPR035437">
    <property type="entry name" value="SNase_OB-fold_sf"/>
</dbReference>
<keyword evidence="4" id="KW-0812">Transmembrane</keyword>
<protein>
    <recommendedName>
        <fullName evidence="5">TNase-like domain-containing protein</fullName>
    </recommendedName>
</protein>
<feature type="transmembrane region" description="Helical" evidence="4">
    <location>
        <begin position="20"/>
        <end position="36"/>
    </location>
</feature>
<dbReference type="AlphaFoldDB" id="A0AAE0B5U5"/>
<keyword evidence="7" id="KW-1185">Reference proteome</keyword>
<comment type="caution">
    <text evidence="6">The sequence shown here is derived from an EMBL/GenBank/DDBJ whole genome shotgun (WGS) entry which is preliminary data.</text>
</comment>
<evidence type="ECO:0000256" key="4">
    <source>
        <dbReference type="SAM" id="Phobius"/>
    </source>
</evidence>
<dbReference type="SMART" id="SM00318">
    <property type="entry name" value="SNc"/>
    <property type="match status" value="1"/>
</dbReference>
<dbReference type="Pfam" id="PF00565">
    <property type="entry name" value="SNase"/>
    <property type="match status" value="1"/>
</dbReference>
<dbReference type="PANTHER" id="PTHR12302">
    <property type="entry name" value="EBNA2 BINDING PROTEIN P100"/>
    <property type="match status" value="1"/>
</dbReference>
<dbReference type="GO" id="GO:0005737">
    <property type="term" value="C:cytoplasm"/>
    <property type="evidence" value="ECO:0007669"/>
    <property type="project" value="TreeGrafter"/>
</dbReference>
<dbReference type="Gene3D" id="2.40.50.90">
    <property type="match status" value="1"/>
</dbReference>
<keyword evidence="4" id="KW-1133">Transmembrane helix</keyword>
<evidence type="ECO:0000313" key="7">
    <source>
        <dbReference type="Proteomes" id="UP001281410"/>
    </source>
</evidence>
<keyword evidence="1" id="KW-0540">Nuclease</keyword>
<evidence type="ECO:0000259" key="5">
    <source>
        <dbReference type="PROSITE" id="PS50830"/>
    </source>
</evidence>
<dbReference type="GO" id="GO:0016787">
    <property type="term" value="F:hydrolase activity"/>
    <property type="evidence" value="ECO:0007669"/>
    <property type="project" value="UniProtKB-KW"/>
</dbReference>
<dbReference type="Proteomes" id="UP001281410">
    <property type="component" value="Unassembled WGS sequence"/>
</dbReference>
<dbReference type="SUPFAM" id="SSF50199">
    <property type="entry name" value="Staphylococcal nuclease"/>
    <property type="match status" value="1"/>
</dbReference>
<accession>A0AAE0B5U5</accession>
<dbReference type="InterPro" id="IPR002071">
    <property type="entry name" value="Thermonucl_AS"/>
</dbReference>
<organism evidence="6 7">
    <name type="scientific">Dipteronia sinensis</name>
    <dbReference type="NCBI Taxonomy" id="43782"/>
    <lineage>
        <taxon>Eukaryota</taxon>
        <taxon>Viridiplantae</taxon>
        <taxon>Streptophyta</taxon>
        <taxon>Embryophyta</taxon>
        <taxon>Tracheophyta</taxon>
        <taxon>Spermatophyta</taxon>
        <taxon>Magnoliopsida</taxon>
        <taxon>eudicotyledons</taxon>
        <taxon>Gunneridae</taxon>
        <taxon>Pentapetalae</taxon>
        <taxon>rosids</taxon>
        <taxon>malvids</taxon>
        <taxon>Sapindales</taxon>
        <taxon>Sapindaceae</taxon>
        <taxon>Hippocastanoideae</taxon>
        <taxon>Acereae</taxon>
        <taxon>Dipteronia</taxon>
    </lineage>
</organism>
<keyword evidence="2" id="KW-0255">Endonuclease</keyword>
<dbReference type="GO" id="GO:0004519">
    <property type="term" value="F:endonuclease activity"/>
    <property type="evidence" value="ECO:0007669"/>
    <property type="project" value="UniProtKB-KW"/>
</dbReference>
<keyword evidence="4" id="KW-0472">Membrane</keyword>
<evidence type="ECO:0000256" key="3">
    <source>
        <dbReference type="ARBA" id="ARBA00022801"/>
    </source>
</evidence>